<comment type="caution">
    <text evidence="1">The sequence shown here is derived from an EMBL/GenBank/DDBJ whole genome shotgun (WGS) entry which is preliminary data.</text>
</comment>
<evidence type="ECO:0000313" key="2">
    <source>
        <dbReference type="Proteomes" id="UP000290565"/>
    </source>
</evidence>
<proteinExistence type="predicted"/>
<protein>
    <recommendedName>
        <fullName evidence="3">DUF3732 domain-containing protein</fullName>
    </recommendedName>
</protein>
<accession>A0A4V1L381</accession>
<evidence type="ECO:0000313" key="1">
    <source>
        <dbReference type="EMBL" id="RXH37053.1"/>
    </source>
</evidence>
<reference evidence="1 2" key="1">
    <citation type="submission" date="2015-04" db="EMBL/GenBank/DDBJ databases">
        <title>Comparative genomics of rhizobia nodulating Arachis hypogaea in China.</title>
        <authorList>
            <person name="Li Y."/>
        </authorList>
    </citation>
    <scope>NUCLEOTIDE SEQUENCE [LARGE SCALE GENOMIC DNA]</scope>
    <source>
        <strain evidence="1 2">CCBAU 51787</strain>
    </source>
</reference>
<dbReference type="AlphaFoldDB" id="A0A4V1L381"/>
<evidence type="ECO:0008006" key="3">
    <source>
        <dbReference type="Google" id="ProtNLM"/>
    </source>
</evidence>
<dbReference type="Proteomes" id="UP000290565">
    <property type="component" value="Unassembled WGS sequence"/>
</dbReference>
<name>A0A4V1L381_9BRAD</name>
<organism evidence="1 2">
    <name type="scientific">Bradyrhizobium zhanjiangense</name>
    <dbReference type="NCBI Taxonomy" id="1325107"/>
    <lineage>
        <taxon>Bacteria</taxon>
        <taxon>Pseudomonadati</taxon>
        <taxon>Pseudomonadota</taxon>
        <taxon>Alphaproteobacteria</taxon>
        <taxon>Hyphomicrobiales</taxon>
        <taxon>Nitrobacteraceae</taxon>
        <taxon>Bradyrhizobium</taxon>
    </lineage>
</organism>
<dbReference type="RefSeq" id="WP_128946219.1">
    <property type="nucleotide sequence ID" value="NZ_LBJM01000066.1"/>
</dbReference>
<dbReference type="EMBL" id="LBJM01000066">
    <property type="protein sequence ID" value="RXH37053.1"/>
    <property type="molecule type" value="Genomic_DNA"/>
</dbReference>
<gene>
    <name evidence="1" type="ORF">XH94_24510</name>
</gene>
<sequence length="168" mass="18938">MHDFAQTVSRVLTAWKFPGDRHVSFDEGAYDLRIDSKKRKDNGKGVRAVTHSAFKVALLIYCREHNLPHLGLLVLDTPLLTYRDPLRTNSPLSDDEEALKKSSLKDYFFEHLSSVSKLGQIIVVENVDLPTGIDKWANVETFTGDPANGRFGLFPRPDVRTQLASDKL</sequence>